<reference evidence="1 2" key="1">
    <citation type="submission" date="2020-09" db="EMBL/GenBank/DDBJ databases">
        <title>TT11 complete genome.</title>
        <authorList>
            <person name="Wu Z."/>
        </authorList>
    </citation>
    <scope>NUCLEOTIDE SEQUENCE [LARGE SCALE GENOMIC DNA]</scope>
    <source>
        <strain evidence="1 2">TT11</strain>
    </source>
</reference>
<dbReference type="PROSITE" id="PS51257">
    <property type="entry name" value="PROKAR_LIPOPROTEIN"/>
    <property type="match status" value="1"/>
</dbReference>
<dbReference type="RefSeq" id="WP_188230974.1">
    <property type="nucleotide sequence ID" value="NZ_JACVXB010000006.1"/>
</dbReference>
<dbReference type="Proteomes" id="UP000600588">
    <property type="component" value="Unassembled WGS sequence"/>
</dbReference>
<sequence>MKNLLLVFTLLSIISCKKENSKSYQNFIEPCRYNVISYQVKDTSFFKIVGNVMQNKNTHVQVKGDSTFVVSEELGELIFNGSDFNYKIEKDSLFLYDGKVSLSYKILDIYANAISIQIDNNPYLNRIDFVKPKDQRRKVAEEIKIEF</sequence>
<dbReference type="AlphaFoldDB" id="A0A8J6UHQ0"/>
<proteinExistence type="predicted"/>
<comment type="caution">
    <text evidence="1">The sequence shown here is derived from an EMBL/GenBank/DDBJ whole genome shotgun (WGS) entry which is preliminary data.</text>
</comment>
<protein>
    <submittedName>
        <fullName evidence="1">Uncharacterized protein</fullName>
    </submittedName>
</protein>
<accession>A0A8J6UHQ0</accession>
<evidence type="ECO:0000313" key="1">
    <source>
        <dbReference type="EMBL" id="MBD0833191.1"/>
    </source>
</evidence>
<evidence type="ECO:0000313" key="2">
    <source>
        <dbReference type="Proteomes" id="UP000600588"/>
    </source>
</evidence>
<gene>
    <name evidence="1" type="ORF">ICJ83_13720</name>
</gene>
<organism evidence="1 2">
    <name type="scientific">Aestuariibaculum sediminum</name>
    <dbReference type="NCBI Taxonomy" id="2770637"/>
    <lineage>
        <taxon>Bacteria</taxon>
        <taxon>Pseudomonadati</taxon>
        <taxon>Bacteroidota</taxon>
        <taxon>Flavobacteriia</taxon>
        <taxon>Flavobacteriales</taxon>
        <taxon>Flavobacteriaceae</taxon>
    </lineage>
</organism>
<dbReference type="EMBL" id="JACVXB010000006">
    <property type="protein sequence ID" value="MBD0833191.1"/>
    <property type="molecule type" value="Genomic_DNA"/>
</dbReference>
<name>A0A8J6UHQ0_9FLAO</name>
<keyword evidence="2" id="KW-1185">Reference proteome</keyword>